<comment type="caution">
    <text evidence="2">The sequence shown here is derived from an EMBL/GenBank/DDBJ whole genome shotgun (WGS) entry which is preliminary data.</text>
</comment>
<proteinExistence type="predicted"/>
<name>A0A0F9L9W6_9ZZZZ</name>
<feature type="region of interest" description="Disordered" evidence="1">
    <location>
        <begin position="43"/>
        <end position="63"/>
    </location>
</feature>
<evidence type="ECO:0000256" key="1">
    <source>
        <dbReference type="SAM" id="MobiDB-lite"/>
    </source>
</evidence>
<protein>
    <submittedName>
        <fullName evidence="2">Uncharacterized protein</fullName>
    </submittedName>
</protein>
<evidence type="ECO:0000313" key="2">
    <source>
        <dbReference type="EMBL" id="KKM90208.1"/>
    </source>
</evidence>
<dbReference type="AlphaFoldDB" id="A0A0F9L9W6"/>
<dbReference type="EMBL" id="LAZR01006703">
    <property type="protein sequence ID" value="KKM90208.1"/>
    <property type="molecule type" value="Genomic_DNA"/>
</dbReference>
<sequence length="63" mass="6931">MDLVRDQCADAAPRVLHVDRERLLDPPAVQVAALPITVEDAPARRDVQPDLSHGWCPSLPEAH</sequence>
<gene>
    <name evidence="2" type="ORF">LCGC14_1240880</name>
</gene>
<reference evidence="2" key="1">
    <citation type="journal article" date="2015" name="Nature">
        <title>Complex archaea that bridge the gap between prokaryotes and eukaryotes.</title>
        <authorList>
            <person name="Spang A."/>
            <person name="Saw J.H."/>
            <person name="Jorgensen S.L."/>
            <person name="Zaremba-Niedzwiedzka K."/>
            <person name="Martijn J."/>
            <person name="Lind A.E."/>
            <person name="van Eijk R."/>
            <person name="Schleper C."/>
            <person name="Guy L."/>
            <person name="Ettema T.J."/>
        </authorList>
    </citation>
    <scope>NUCLEOTIDE SEQUENCE</scope>
</reference>
<organism evidence="2">
    <name type="scientific">marine sediment metagenome</name>
    <dbReference type="NCBI Taxonomy" id="412755"/>
    <lineage>
        <taxon>unclassified sequences</taxon>
        <taxon>metagenomes</taxon>
        <taxon>ecological metagenomes</taxon>
    </lineage>
</organism>
<accession>A0A0F9L9W6</accession>